<feature type="compositionally biased region" description="Polar residues" evidence="1">
    <location>
        <begin position="274"/>
        <end position="287"/>
    </location>
</feature>
<dbReference type="InParanoid" id="B4JGS3"/>
<dbReference type="GO" id="GO:0006334">
    <property type="term" value="P:nucleosome assembly"/>
    <property type="evidence" value="ECO:0007669"/>
    <property type="project" value="InterPro"/>
</dbReference>
<name>B4JGS3_DROGR</name>
<dbReference type="Pfam" id="PF00538">
    <property type="entry name" value="Linker_histone"/>
    <property type="match status" value="1"/>
</dbReference>
<reference evidence="3 4" key="1">
    <citation type="journal article" date="2007" name="Nature">
        <title>Evolution of genes and genomes on the Drosophila phylogeny.</title>
        <authorList>
            <consortium name="Drosophila 12 Genomes Consortium"/>
            <person name="Clark A.G."/>
            <person name="Eisen M.B."/>
            <person name="Smith D.R."/>
            <person name="Bergman C.M."/>
            <person name="Oliver B."/>
            <person name="Markow T.A."/>
            <person name="Kaufman T.C."/>
            <person name="Kellis M."/>
            <person name="Gelbart W."/>
            <person name="Iyer V.N."/>
            <person name="Pollard D.A."/>
            <person name="Sackton T.B."/>
            <person name="Larracuente A.M."/>
            <person name="Singh N.D."/>
            <person name="Abad J.P."/>
            <person name="Abt D.N."/>
            <person name="Adryan B."/>
            <person name="Aguade M."/>
            <person name="Akashi H."/>
            <person name="Anderson W.W."/>
            <person name="Aquadro C.F."/>
            <person name="Ardell D.H."/>
            <person name="Arguello R."/>
            <person name="Artieri C.G."/>
            <person name="Barbash D.A."/>
            <person name="Barker D."/>
            <person name="Barsanti P."/>
            <person name="Batterham P."/>
            <person name="Batzoglou S."/>
            <person name="Begun D."/>
            <person name="Bhutkar A."/>
            <person name="Blanco E."/>
            <person name="Bosak S.A."/>
            <person name="Bradley R.K."/>
            <person name="Brand A.D."/>
            <person name="Brent M.R."/>
            <person name="Brooks A.N."/>
            <person name="Brown R.H."/>
            <person name="Butlin R.K."/>
            <person name="Caggese C."/>
            <person name="Calvi B.R."/>
            <person name="Bernardo de Carvalho A."/>
            <person name="Caspi A."/>
            <person name="Castrezana S."/>
            <person name="Celniker S.E."/>
            <person name="Chang J.L."/>
            <person name="Chapple C."/>
            <person name="Chatterji S."/>
            <person name="Chinwalla A."/>
            <person name="Civetta A."/>
            <person name="Clifton S.W."/>
            <person name="Comeron J.M."/>
            <person name="Costello J.C."/>
            <person name="Coyne J.A."/>
            <person name="Daub J."/>
            <person name="David R.G."/>
            <person name="Delcher A.L."/>
            <person name="Delehaunty K."/>
            <person name="Do C.B."/>
            <person name="Ebling H."/>
            <person name="Edwards K."/>
            <person name="Eickbush T."/>
            <person name="Evans J.D."/>
            <person name="Filipski A."/>
            <person name="Findeiss S."/>
            <person name="Freyhult E."/>
            <person name="Fulton L."/>
            <person name="Fulton R."/>
            <person name="Garcia A.C."/>
            <person name="Gardiner A."/>
            <person name="Garfield D.A."/>
            <person name="Garvin B.E."/>
            <person name="Gibson G."/>
            <person name="Gilbert D."/>
            <person name="Gnerre S."/>
            <person name="Godfrey J."/>
            <person name="Good R."/>
            <person name="Gotea V."/>
            <person name="Gravely B."/>
            <person name="Greenberg A.J."/>
            <person name="Griffiths-Jones S."/>
            <person name="Gross S."/>
            <person name="Guigo R."/>
            <person name="Gustafson E.A."/>
            <person name="Haerty W."/>
            <person name="Hahn M.W."/>
            <person name="Halligan D.L."/>
            <person name="Halpern A.L."/>
            <person name="Halter G.M."/>
            <person name="Han M.V."/>
            <person name="Heger A."/>
            <person name="Hillier L."/>
            <person name="Hinrichs A.S."/>
            <person name="Holmes I."/>
            <person name="Hoskins R.A."/>
            <person name="Hubisz M.J."/>
            <person name="Hultmark D."/>
            <person name="Huntley M.A."/>
            <person name="Jaffe D.B."/>
            <person name="Jagadeeshan S."/>
            <person name="Jeck W.R."/>
            <person name="Johnson J."/>
            <person name="Jones C.D."/>
            <person name="Jordan W.C."/>
            <person name="Karpen G.H."/>
            <person name="Kataoka E."/>
            <person name="Keightley P.D."/>
            <person name="Kheradpour P."/>
            <person name="Kirkness E.F."/>
            <person name="Koerich L.B."/>
            <person name="Kristiansen K."/>
            <person name="Kudrna D."/>
            <person name="Kulathinal R.J."/>
            <person name="Kumar S."/>
            <person name="Kwok R."/>
            <person name="Lander E."/>
            <person name="Langley C.H."/>
            <person name="Lapoint R."/>
            <person name="Lazzaro B.P."/>
            <person name="Lee S.J."/>
            <person name="Levesque L."/>
            <person name="Li R."/>
            <person name="Lin C.F."/>
            <person name="Lin M.F."/>
            <person name="Lindblad-Toh K."/>
            <person name="Llopart A."/>
            <person name="Long M."/>
            <person name="Low L."/>
            <person name="Lozovsky E."/>
            <person name="Lu J."/>
            <person name="Luo M."/>
            <person name="Machado C.A."/>
            <person name="Makalowski W."/>
            <person name="Marzo M."/>
            <person name="Matsuda M."/>
            <person name="Matzkin L."/>
            <person name="McAllister B."/>
            <person name="McBride C.S."/>
            <person name="McKernan B."/>
            <person name="McKernan K."/>
            <person name="Mendez-Lago M."/>
            <person name="Minx P."/>
            <person name="Mollenhauer M.U."/>
            <person name="Montooth K."/>
            <person name="Mount S.M."/>
            <person name="Mu X."/>
            <person name="Myers E."/>
            <person name="Negre B."/>
            <person name="Newfeld S."/>
            <person name="Nielsen R."/>
            <person name="Noor M.A."/>
            <person name="O'Grady P."/>
            <person name="Pachter L."/>
            <person name="Papaceit M."/>
            <person name="Parisi M.J."/>
            <person name="Parisi M."/>
            <person name="Parts L."/>
            <person name="Pedersen J.S."/>
            <person name="Pesole G."/>
            <person name="Phillippy A.M."/>
            <person name="Ponting C.P."/>
            <person name="Pop M."/>
            <person name="Porcelli D."/>
            <person name="Powell J.R."/>
            <person name="Prohaska S."/>
            <person name="Pruitt K."/>
            <person name="Puig M."/>
            <person name="Quesneville H."/>
            <person name="Ram K.R."/>
            <person name="Rand D."/>
            <person name="Rasmussen M.D."/>
            <person name="Reed L.K."/>
            <person name="Reenan R."/>
            <person name="Reily A."/>
            <person name="Remington K.A."/>
            <person name="Rieger T.T."/>
            <person name="Ritchie M.G."/>
            <person name="Robin C."/>
            <person name="Rogers Y.H."/>
            <person name="Rohde C."/>
            <person name="Rozas J."/>
            <person name="Rubenfield M.J."/>
            <person name="Ruiz A."/>
            <person name="Russo S."/>
            <person name="Salzberg S.L."/>
            <person name="Sanchez-Gracia A."/>
            <person name="Saranga D.J."/>
            <person name="Sato H."/>
            <person name="Schaeffer S.W."/>
            <person name="Schatz M.C."/>
            <person name="Schlenke T."/>
            <person name="Schwartz R."/>
            <person name="Segarra C."/>
            <person name="Singh R.S."/>
            <person name="Sirot L."/>
            <person name="Sirota M."/>
            <person name="Sisneros N.B."/>
            <person name="Smith C.D."/>
            <person name="Smith T.F."/>
            <person name="Spieth J."/>
            <person name="Stage D.E."/>
            <person name="Stark A."/>
            <person name="Stephan W."/>
            <person name="Strausberg R.L."/>
            <person name="Strempel S."/>
            <person name="Sturgill D."/>
            <person name="Sutton G."/>
            <person name="Sutton G.G."/>
            <person name="Tao W."/>
            <person name="Teichmann S."/>
            <person name="Tobari Y.N."/>
            <person name="Tomimura Y."/>
            <person name="Tsolas J.M."/>
            <person name="Valente V.L."/>
            <person name="Venter E."/>
            <person name="Venter J.C."/>
            <person name="Vicario S."/>
            <person name="Vieira F.G."/>
            <person name="Vilella A.J."/>
            <person name="Villasante A."/>
            <person name="Walenz B."/>
            <person name="Wang J."/>
            <person name="Wasserman M."/>
            <person name="Watts T."/>
            <person name="Wilson D."/>
            <person name="Wilson R.K."/>
            <person name="Wing R.A."/>
            <person name="Wolfner M.F."/>
            <person name="Wong A."/>
            <person name="Wong G.K."/>
            <person name="Wu C.I."/>
            <person name="Wu G."/>
            <person name="Yamamoto D."/>
            <person name="Yang H.P."/>
            <person name="Yang S.P."/>
            <person name="Yorke J.A."/>
            <person name="Yoshida K."/>
            <person name="Zdobnov E."/>
            <person name="Zhang P."/>
            <person name="Zhang Y."/>
            <person name="Zimin A.V."/>
            <person name="Baldwin J."/>
            <person name="Abdouelleil A."/>
            <person name="Abdulkadir J."/>
            <person name="Abebe A."/>
            <person name="Abera B."/>
            <person name="Abreu J."/>
            <person name="Acer S.C."/>
            <person name="Aftuck L."/>
            <person name="Alexander A."/>
            <person name="An P."/>
            <person name="Anderson E."/>
            <person name="Anderson S."/>
            <person name="Arachi H."/>
            <person name="Azer M."/>
            <person name="Bachantsang P."/>
            <person name="Barry A."/>
            <person name="Bayul T."/>
            <person name="Berlin A."/>
            <person name="Bessette D."/>
            <person name="Bloom T."/>
            <person name="Blye J."/>
            <person name="Boguslavskiy L."/>
            <person name="Bonnet C."/>
            <person name="Boukhgalter B."/>
            <person name="Bourzgui I."/>
            <person name="Brown A."/>
            <person name="Cahill P."/>
            <person name="Channer S."/>
            <person name="Cheshatsang Y."/>
            <person name="Chuda L."/>
            <person name="Citroen M."/>
            <person name="Collymore A."/>
            <person name="Cooke P."/>
            <person name="Costello M."/>
            <person name="D'Aco K."/>
            <person name="Daza R."/>
            <person name="De Haan G."/>
            <person name="DeGray S."/>
            <person name="DeMaso C."/>
            <person name="Dhargay N."/>
            <person name="Dooley K."/>
            <person name="Dooley E."/>
            <person name="Doricent M."/>
            <person name="Dorje P."/>
            <person name="Dorjee K."/>
            <person name="Dupes A."/>
            <person name="Elong R."/>
            <person name="Falk J."/>
            <person name="Farina A."/>
            <person name="Faro S."/>
            <person name="Ferguson D."/>
            <person name="Fisher S."/>
            <person name="Foley C.D."/>
            <person name="Franke A."/>
            <person name="Friedrich D."/>
            <person name="Gadbois L."/>
            <person name="Gearin G."/>
            <person name="Gearin C.R."/>
            <person name="Giannoukos G."/>
            <person name="Goode T."/>
            <person name="Graham J."/>
            <person name="Grandbois E."/>
            <person name="Grewal S."/>
            <person name="Gyaltsen K."/>
            <person name="Hafez N."/>
            <person name="Hagos B."/>
            <person name="Hall J."/>
            <person name="Henson C."/>
            <person name="Hollinger A."/>
            <person name="Honan T."/>
            <person name="Huard M.D."/>
            <person name="Hughes L."/>
            <person name="Hurhula B."/>
            <person name="Husby M.E."/>
            <person name="Kamat A."/>
            <person name="Kanga B."/>
            <person name="Kashin S."/>
            <person name="Khazanovich D."/>
            <person name="Kisner P."/>
            <person name="Lance K."/>
            <person name="Lara M."/>
            <person name="Lee W."/>
            <person name="Lennon N."/>
            <person name="Letendre F."/>
            <person name="LeVine R."/>
            <person name="Lipovsky A."/>
            <person name="Liu X."/>
            <person name="Liu J."/>
            <person name="Liu S."/>
            <person name="Lokyitsang T."/>
            <person name="Lokyitsang Y."/>
            <person name="Lubonja R."/>
            <person name="Lui A."/>
            <person name="MacDonald P."/>
            <person name="Magnisalis V."/>
            <person name="Maru K."/>
            <person name="Matthews C."/>
            <person name="McCusker W."/>
            <person name="McDonough S."/>
            <person name="Mehta T."/>
            <person name="Meldrim J."/>
            <person name="Meneus L."/>
            <person name="Mihai O."/>
            <person name="Mihalev A."/>
            <person name="Mihova T."/>
            <person name="Mittelman R."/>
            <person name="Mlenga V."/>
            <person name="Montmayeur A."/>
            <person name="Mulrain L."/>
            <person name="Navidi A."/>
            <person name="Naylor J."/>
            <person name="Negash T."/>
            <person name="Nguyen T."/>
            <person name="Nguyen N."/>
            <person name="Nicol R."/>
            <person name="Norbu C."/>
            <person name="Norbu N."/>
            <person name="Novod N."/>
            <person name="O'Neill B."/>
            <person name="Osman S."/>
            <person name="Markiewicz E."/>
            <person name="Oyono O.L."/>
            <person name="Patti C."/>
            <person name="Phunkhang P."/>
            <person name="Pierre F."/>
            <person name="Priest M."/>
            <person name="Raghuraman S."/>
            <person name="Rege F."/>
            <person name="Reyes R."/>
            <person name="Rise C."/>
            <person name="Rogov P."/>
            <person name="Ross K."/>
            <person name="Ryan E."/>
            <person name="Settipalli S."/>
            <person name="Shea T."/>
            <person name="Sherpa N."/>
            <person name="Shi L."/>
            <person name="Shih D."/>
            <person name="Sparrow T."/>
            <person name="Spaulding J."/>
            <person name="Stalker J."/>
            <person name="Stange-Thomann N."/>
            <person name="Stavropoulos S."/>
            <person name="Stone C."/>
            <person name="Strader C."/>
            <person name="Tesfaye S."/>
            <person name="Thomson T."/>
            <person name="Thoulutsang Y."/>
            <person name="Thoulutsang D."/>
            <person name="Topham K."/>
            <person name="Topping I."/>
            <person name="Tsamla T."/>
            <person name="Vassiliev H."/>
            <person name="Vo A."/>
            <person name="Wangchuk T."/>
            <person name="Wangdi T."/>
            <person name="Weiand M."/>
            <person name="Wilkinson J."/>
            <person name="Wilson A."/>
            <person name="Yadav S."/>
            <person name="Young G."/>
            <person name="Yu Q."/>
            <person name="Zembek L."/>
            <person name="Zhong D."/>
            <person name="Zimmer A."/>
            <person name="Zwirko Z."/>
            <person name="Jaffe D.B."/>
            <person name="Alvarez P."/>
            <person name="Brockman W."/>
            <person name="Butler J."/>
            <person name="Chin C."/>
            <person name="Gnerre S."/>
            <person name="Grabherr M."/>
            <person name="Kleber M."/>
            <person name="Mauceli E."/>
            <person name="MacCallum I."/>
        </authorList>
    </citation>
    <scope>NUCLEOTIDE SEQUENCE [LARGE SCALE GENOMIC DNA]</scope>
    <source>
        <strain evidence="4">Tucson 15287-2541.00</strain>
    </source>
</reference>
<dbReference type="EMBL" id="CH916369">
    <property type="protein sequence ID" value="EDV92677.1"/>
    <property type="molecule type" value="Genomic_DNA"/>
</dbReference>
<dbReference type="PROSITE" id="PS51504">
    <property type="entry name" value="H15"/>
    <property type="match status" value="1"/>
</dbReference>
<evidence type="ECO:0000259" key="2">
    <source>
        <dbReference type="PROSITE" id="PS51504"/>
    </source>
</evidence>
<proteinExistence type="predicted"/>
<evidence type="ECO:0000313" key="4">
    <source>
        <dbReference type="Proteomes" id="UP000001070"/>
    </source>
</evidence>
<feature type="compositionally biased region" description="Low complexity" evidence="1">
    <location>
        <begin position="160"/>
        <end position="170"/>
    </location>
</feature>
<dbReference type="HOGENOM" id="CLU_792927_0_0_1"/>
<evidence type="ECO:0000256" key="1">
    <source>
        <dbReference type="SAM" id="MobiDB-lite"/>
    </source>
</evidence>
<dbReference type="InterPro" id="IPR005818">
    <property type="entry name" value="Histone_H1/H5_H15"/>
</dbReference>
<feature type="compositionally biased region" description="Basic and acidic residues" evidence="1">
    <location>
        <begin position="142"/>
        <end position="154"/>
    </location>
</feature>
<dbReference type="FunCoup" id="B4JGS3">
    <property type="interactions" value="27"/>
</dbReference>
<dbReference type="InterPro" id="IPR036390">
    <property type="entry name" value="WH_DNA-bd_sf"/>
</dbReference>
<dbReference type="Gene3D" id="1.10.10.10">
    <property type="entry name" value="Winged helix-like DNA-binding domain superfamily/Winged helix DNA-binding domain"/>
    <property type="match status" value="1"/>
</dbReference>
<feature type="domain" description="H15" evidence="2">
    <location>
        <begin position="49"/>
        <end position="120"/>
    </location>
</feature>
<dbReference type="OMA" id="EWKDPKK"/>
<feature type="region of interest" description="Disordered" evidence="1">
    <location>
        <begin position="138"/>
        <end position="241"/>
    </location>
</feature>
<dbReference type="OrthoDB" id="10070354at2759"/>
<feature type="compositionally biased region" description="Basic residues" evidence="1">
    <location>
        <begin position="222"/>
        <end position="232"/>
    </location>
</feature>
<accession>B4JGS3</accession>
<feature type="region of interest" description="Disordered" evidence="1">
    <location>
        <begin position="256"/>
        <end position="294"/>
    </location>
</feature>
<dbReference type="eggNOG" id="ENOG502TF83">
    <property type="taxonomic scope" value="Eukaryota"/>
</dbReference>
<feature type="compositionally biased region" description="Basic and acidic residues" evidence="1">
    <location>
        <begin position="200"/>
        <end position="221"/>
    </location>
</feature>
<dbReference type="GO" id="GO:0003677">
    <property type="term" value="F:DNA binding"/>
    <property type="evidence" value="ECO:0007669"/>
    <property type="project" value="InterPro"/>
</dbReference>
<organism evidence="4">
    <name type="scientific">Drosophila grimshawi</name>
    <name type="common">Hawaiian fruit fly</name>
    <name type="synonym">Idiomyia grimshawi</name>
    <dbReference type="NCBI Taxonomy" id="7222"/>
    <lineage>
        <taxon>Eukaryota</taxon>
        <taxon>Metazoa</taxon>
        <taxon>Ecdysozoa</taxon>
        <taxon>Arthropoda</taxon>
        <taxon>Hexapoda</taxon>
        <taxon>Insecta</taxon>
        <taxon>Pterygota</taxon>
        <taxon>Neoptera</taxon>
        <taxon>Endopterygota</taxon>
        <taxon>Diptera</taxon>
        <taxon>Brachycera</taxon>
        <taxon>Muscomorpha</taxon>
        <taxon>Ephydroidea</taxon>
        <taxon>Drosophilidae</taxon>
        <taxon>Drosophila</taxon>
        <taxon>Hawaiian Drosophila</taxon>
    </lineage>
</organism>
<protein>
    <submittedName>
        <fullName evidence="3">GH18895</fullName>
    </submittedName>
</protein>
<keyword evidence="4" id="KW-1185">Reference proteome</keyword>
<gene>
    <name evidence="3" type="primary">Dgri\GH18895</name>
    <name evidence="3" type="ORF">Dgri_GH18895</name>
</gene>
<dbReference type="AlphaFoldDB" id="B4JGS3"/>
<dbReference type="SUPFAM" id="SSF46785">
    <property type="entry name" value="Winged helix' DNA-binding domain"/>
    <property type="match status" value="1"/>
</dbReference>
<dbReference type="InterPro" id="IPR036388">
    <property type="entry name" value="WH-like_DNA-bd_sf"/>
</dbReference>
<sequence length="294" mass="32788">MSNNHMDEKFEQSATELAQLSHYERSVNNHDHPFPTPPPDAIVTTKNLANKSLVAWAKEAIEILDNRSGSSVKAIMKVMKSAGYEMTDERRFHKLLYKQLKKAAAKGELNQVKLSFKLPLAGKKHSSIEKMKEKVLKKKLAKKQETKPTEKVEGAETESPKQQSKAPKSTKAAKKNKMQELTAVAEGVKEKSKKQASKLKAKEPEKYKKKGDLAADELEKVKKTKKENKAKPRVSIGTLVRPRGKPNIEVVAIKKLTAGRAGRKKAADTDSETDQNPTSTSTPLASQQKRRLRT</sequence>
<dbReference type="GO" id="GO:0000786">
    <property type="term" value="C:nucleosome"/>
    <property type="evidence" value="ECO:0007669"/>
    <property type="project" value="InterPro"/>
</dbReference>
<dbReference type="SMART" id="SM00526">
    <property type="entry name" value="H15"/>
    <property type="match status" value="1"/>
</dbReference>
<dbReference type="STRING" id="7222.B4JGS3"/>
<dbReference type="Proteomes" id="UP000001070">
    <property type="component" value="Unassembled WGS sequence"/>
</dbReference>
<dbReference type="KEGG" id="dgr:6564281"/>
<evidence type="ECO:0000313" key="3">
    <source>
        <dbReference type="EMBL" id="EDV92677.1"/>
    </source>
</evidence>